<dbReference type="PANTHER" id="PTHR48228:SF5">
    <property type="entry name" value="ALPHA-METHYLACYL-COA RACEMASE"/>
    <property type="match status" value="1"/>
</dbReference>
<evidence type="ECO:0000313" key="2">
    <source>
        <dbReference type="Proteomes" id="UP000276254"/>
    </source>
</evidence>
<dbReference type="KEGG" id="spha:D3Y57_02075"/>
<sequence length="385" mass="41025">MSDPFESRPSSGPLVGLRVAEFAGLGPAPHACMLLSDMGAEIVRVDRPGSVPPDPTDATVRGRLGTVALNLKSADDVEAALQLIEKSDILIEGFRPGVMERLGLGPDVALARNPRLIYGRMTGWGQTGPLAQAAGHDINYISLSGALAGIGPRDGKPVPPLNLVGDYGGGSLYLTVGLLAALLERTRSGLGQVVDAAICDGVASLMALPNWLLQQRGSDAREERGSNVGDGGRFFYNSYACADGRYVSVGAFEPQFYQALCEGMGVADDPDFKEQKLGYLESRNLIARAETIFRSKTSAEWCAIFAVKDACFTPVLWPSEAPHHPHNAERGIFVELGGVPQPAPAPRFGRTPGRLQGLTPIKPLQIADVLAAWDWEAANGKWRSI</sequence>
<dbReference type="InterPro" id="IPR023606">
    <property type="entry name" value="CoA-Trfase_III_dom_1_sf"/>
</dbReference>
<dbReference type="SUPFAM" id="SSF89796">
    <property type="entry name" value="CoA-transferase family III (CaiB/BaiF)"/>
    <property type="match status" value="1"/>
</dbReference>
<dbReference type="GO" id="GO:0016740">
    <property type="term" value="F:transferase activity"/>
    <property type="evidence" value="ECO:0007669"/>
    <property type="project" value="UniProtKB-KW"/>
</dbReference>
<dbReference type="EMBL" id="CP032828">
    <property type="protein sequence ID" value="AYJ84881.1"/>
    <property type="molecule type" value="Genomic_DNA"/>
</dbReference>
<keyword evidence="2" id="KW-1185">Reference proteome</keyword>
<dbReference type="InterPro" id="IPR050509">
    <property type="entry name" value="CoA-transferase_III"/>
</dbReference>
<accession>A0A494TGD7</accession>
<dbReference type="PANTHER" id="PTHR48228">
    <property type="entry name" value="SUCCINYL-COA--D-CITRAMALATE COA-TRANSFERASE"/>
    <property type="match status" value="1"/>
</dbReference>
<geneLocation type="plasmid" evidence="1">
    <name>unnamed1</name>
</geneLocation>
<name>A0A494TGD7_SPHPE</name>
<proteinExistence type="predicted"/>
<reference evidence="1 2" key="1">
    <citation type="submission" date="2018-09" db="EMBL/GenBank/DDBJ databases">
        <title>Sphingomonas peninsula sp. nov., isolated from fildes peninsula, Antarctic soil.</title>
        <authorList>
            <person name="Yingchao G."/>
        </authorList>
    </citation>
    <scope>NUCLEOTIDE SEQUENCE [LARGE SCALE GENOMIC DNA]</scope>
    <source>
        <strain evidence="1 2">YZ-8</strain>
        <plasmid evidence="1 2">unnamed1</plasmid>
    </source>
</reference>
<evidence type="ECO:0000313" key="1">
    <source>
        <dbReference type="EMBL" id="AYJ84881.1"/>
    </source>
</evidence>
<gene>
    <name evidence="1" type="ORF">D3Y57_02075</name>
</gene>
<dbReference type="AlphaFoldDB" id="A0A494TGD7"/>
<keyword evidence="1" id="KW-0614">Plasmid</keyword>
<dbReference type="RefSeq" id="WP_121150901.1">
    <property type="nucleotide sequence ID" value="NZ_CP032828.1"/>
</dbReference>
<dbReference type="InterPro" id="IPR044855">
    <property type="entry name" value="CoA-Trfase_III_dom3_sf"/>
</dbReference>
<organism evidence="1 2">
    <name type="scientific">Sphingomonas paeninsulae</name>
    <dbReference type="NCBI Taxonomy" id="2319844"/>
    <lineage>
        <taxon>Bacteria</taxon>
        <taxon>Pseudomonadati</taxon>
        <taxon>Pseudomonadota</taxon>
        <taxon>Alphaproteobacteria</taxon>
        <taxon>Sphingomonadales</taxon>
        <taxon>Sphingomonadaceae</taxon>
        <taxon>Sphingomonas</taxon>
    </lineage>
</organism>
<dbReference type="Gene3D" id="3.30.60.110">
    <property type="match status" value="1"/>
</dbReference>
<protein>
    <submittedName>
        <fullName evidence="1">CoA transferase</fullName>
    </submittedName>
</protein>
<dbReference type="InterPro" id="IPR003673">
    <property type="entry name" value="CoA-Trfase_fam_III"/>
</dbReference>
<dbReference type="Gene3D" id="3.30.1540.10">
    <property type="entry name" value="formyl-coa transferase, domain 3"/>
    <property type="match status" value="1"/>
</dbReference>
<dbReference type="Gene3D" id="3.40.50.10540">
    <property type="entry name" value="Crotonobetainyl-coa:carnitine coa-transferase, domain 1"/>
    <property type="match status" value="1"/>
</dbReference>
<keyword evidence="1" id="KW-0808">Transferase</keyword>
<dbReference type="OrthoDB" id="5720311at2"/>
<dbReference type="Pfam" id="PF02515">
    <property type="entry name" value="CoA_transf_3"/>
    <property type="match status" value="1"/>
</dbReference>
<dbReference type="Proteomes" id="UP000276254">
    <property type="component" value="Plasmid unnamed1"/>
</dbReference>